<reference evidence="2 3" key="1">
    <citation type="submission" date="2018-07" db="EMBL/GenBank/DDBJ databases">
        <title>Pedobacter sp. nov., isolated from soil.</title>
        <authorList>
            <person name="Zhou L.Y."/>
            <person name="Du Z.J."/>
        </authorList>
    </citation>
    <scope>NUCLEOTIDE SEQUENCE [LARGE SCALE GENOMIC DNA]</scope>
    <source>
        <strain evidence="2 3">JDX94</strain>
    </source>
</reference>
<keyword evidence="1" id="KW-0812">Transmembrane</keyword>
<dbReference type="Proteomes" id="UP000253961">
    <property type="component" value="Unassembled WGS sequence"/>
</dbReference>
<gene>
    <name evidence="2" type="ORF">DU508_15760</name>
</gene>
<sequence>MLHRLEIIRLITLFSIVLLFIVIVSNEDDEEAQTDSDRITLNDIGREPRLLIDDNLKAFTIETFCWVPVKKATII</sequence>
<dbReference type="EMBL" id="QPKV01000006">
    <property type="protein sequence ID" value="RDC55724.1"/>
    <property type="molecule type" value="Genomic_DNA"/>
</dbReference>
<evidence type="ECO:0000313" key="2">
    <source>
        <dbReference type="EMBL" id="RDC55724.1"/>
    </source>
</evidence>
<comment type="caution">
    <text evidence="2">The sequence shown here is derived from an EMBL/GenBank/DDBJ whole genome shotgun (WGS) entry which is preliminary data.</text>
</comment>
<dbReference type="AlphaFoldDB" id="A0A369PT76"/>
<protein>
    <submittedName>
        <fullName evidence="2">Uncharacterized protein</fullName>
    </submittedName>
</protein>
<keyword evidence="1" id="KW-0472">Membrane</keyword>
<feature type="transmembrane region" description="Helical" evidence="1">
    <location>
        <begin position="7"/>
        <end position="25"/>
    </location>
</feature>
<accession>A0A369PT76</accession>
<evidence type="ECO:0000313" key="3">
    <source>
        <dbReference type="Proteomes" id="UP000253961"/>
    </source>
</evidence>
<evidence type="ECO:0000256" key="1">
    <source>
        <dbReference type="SAM" id="Phobius"/>
    </source>
</evidence>
<proteinExistence type="predicted"/>
<name>A0A369PT76_9SPHI</name>
<keyword evidence="1" id="KW-1133">Transmembrane helix</keyword>
<keyword evidence="3" id="KW-1185">Reference proteome</keyword>
<organism evidence="2 3">
    <name type="scientific">Pedobacter chinensis</name>
    <dbReference type="NCBI Taxonomy" id="2282421"/>
    <lineage>
        <taxon>Bacteria</taxon>
        <taxon>Pseudomonadati</taxon>
        <taxon>Bacteroidota</taxon>
        <taxon>Sphingobacteriia</taxon>
        <taxon>Sphingobacteriales</taxon>
        <taxon>Sphingobacteriaceae</taxon>
        <taxon>Pedobacter</taxon>
    </lineage>
</organism>